<dbReference type="EMBL" id="CAWYQH010000035">
    <property type="protein sequence ID" value="CAK8676709.1"/>
    <property type="molecule type" value="Genomic_DNA"/>
</dbReference>
<keyword evidence="3" id="KW-1185">Reference proteome</keyword>
<sequence>MASKQPHNTKLMKMVFIITRHGRRTPCFPESFFNMKHQPFQLEHPPYTYIPVQCVCNEAKKNRAISVNEEGILGQLTKQGAEDQFELGETLRQRYIIEKKLLTDEFDKNDVMVRSSRRKRTFESARCVLAGMYPKYNNNKKISINLDESKYKDILCPPNPYPIMVSEELKKNPLLLPGLSEAIRKVKEQLPVKEDFDLFQLYDNIETLKASDMCFPISKEMESTISKYGYDWFERTTIGTERNRFNVVQAAIGLLVNFILNNVENLLHQKLAQKFFLLSGHDYTLFCILNAVGFEFTGVPPTSSFMSIEIYEDSQNGEWSANCAYNMVKDQAQTFMLEHFVKVLGKFRLTPETYKKKFL</sequence>
<dbReference type="SUPFAM" id="SSF53254">
    <property type="entry name" value="Phosphoglycerate mutase-like"/>
    <property type="match status" value="1"/>
</dbReference>
<accession>A0ABP0FAI3</accession>
<protein>
    <recommendedName>
        <fullName evidence="4">Histidine acid phosphatase family protein</fullName>
    </recommendedName>
</protein>
<dbReference type="InterPro" id="IPR029033">
    <property type="entry name" value="His_PPase_superfam"/>
</dbReference>
<comment type="similarity">
    <text evidence="1">Belongs to the histidine acid phosphatase family.</text>
</comment>
<comment type="caution">
    <text evidence="2">The sequence shown here is derived from an EMBL/GenBank/DDBJ whole genome shotgun (WGS) entry which is preliminary data.</text>
</comment>
<dbReference type="PANTHER" id="PTHR11567:SF202">
    <property type="entry name" value="LYSOPHOSPHATIDIC ACID PHOSPHATASE TYPE 6"/>
    <property type="match status" value="1"/>
</dbReference>
<dbReference type="PROSITE" id="PS00616">
    <property type="entry name" value="HIS_ACID_PHOSPHAT_1"/>
    <property type="match status" value="1"/>
</dbReference>
<dbReference type="PANTHER" id="PTHR11567">
    <property type="entry name" value="ACID PHOSPHATASE-RELATED"/>
    <property type="match status" value="1"/>
</dbReference>
<reference evidence="2 3" key="1">
    <citation type="submission" date="2024-02" db="EMBL/GenBank/DDBJ databases">
        <authorList>
            <person name="Daric V."/>
            <person name="Darras S."/>
        </authorList>
    </citation>
    <scope>NUCLEOTIDE SEQUENCE [LARGE SCALE GENOMIC DNA]</scope>
</reference>
<proteinExistence type="inferred from homology"/>
<gene>
    <name evidence="2" type="ORF">CVLEPA_LOCUS6157</name>
</gene>
<dbReference type="InterPro" id="IPR033379">
    <property type="entry name" value="Acid_Pase_AS"/>
</dbReference>
<dbReference type="InterPro" id="IPR000560">
    <property type="entry name" value="His_Pase_clade-2"/>
</dbReference>
<dbReference type="Proteomes" id="UP001642483">
    <property type="component" value="Unassembled WGS sequence"/>
</dbReference>
<dbReference type="Pfam" id="PF00328">
    <property type="entry name" value="His_Phos_2"/>
    <property type="match status" value="1"/>
</dbReference>
<dbReference type="InterPro" id="IPR050645">
    <property type="entry name" value="Histidine_acid_phosphatase"/>
</dbReference>
<name>A0ABP0FAI3_CLALP</name>
<evidence type="ECO:0000256" key="1">
    <source>
        <dbReference type="ARBA" id="ARBA00005375"/>
    </source>
</evidence>
<evidence type="ECO:0008006" key="4">
    <source>
        <dbReference type="Google" id="ProtNLM"/>
    </source>
</evidence>
<dbReference type="CDD" id="cd07061">
    <property type="entry name" value="HP_HAP_like"/>
    <property type="match status" value="1"/>
</dbReference>
<dbReference type="Gene3D" id="3.40.50.1240">
    <property type="entry name" value="Phosphoglycerate mutase-like"/>
    <property type="match status" value="1"/>
</dbReference>
<organism evidence="2 3">
    <name type="scientific">Clavelina lepadiformis</name>
    <name type="common">Light-bulb sea squirt</name>
    <name type="synonym">Ascidia lepadiformis</name>
    <dbReference type="NCBI Taxonomy" id="159417"/>
    <lineage>
        <taxon>Eukaryota</taxon>
        <taxon>Metazoa</taxon>
        <taxon>Chordata</taxon>
        <taxon>Tunicata</taxon>
        <taxon>Ascidiacea</taxon>
        <taxon>Aplousobranchia</taxon>
        <taxon>Clavelinidae</taxon>
        <taxon>Clavelina</taxon>
    </lineage>
</organism>
<evidence type="ECO:0000313" key="3">
    <source>
        <dbReference type="Proteomes" id="UP001642483"/>
    </source>
</evidence>
<evidence type="ECO:0000313" key="2">
    <source>
        <dbReference type="EMBL" id="CAK8676709.1"/>
    </source>
</evidence>